<dbReference type="CDD" id="cd18877">
    <property type="entry name" value="NUDIX_Hydrolase"/>
    <property type="match status" value="1"/>
</dbReference>
<dbReference type="PROSITE" id="PS51462">
    <property type="entry name" value="NUDIX"/>
    <property type="match status" value="1"/>
</dbReference>
<keyword evidence="5" id="KW-1185">Reference proteome</keyword>
<name>A0ABW4T054_9ACTN</name>
<dbReference type="Pfam" id="PF00293">
    <property type="entry name" value="NUDIX"/>
    <property type="match status" value="1"/>
</dbReference>
<evidence type="ECO:0000313" key="4">
    <source>
        <dbReference type="EMBL" id="MFD1934828.1"/>
    </source>
</evidence>
<evidence type="ECO:0000259" key="3">
    <source>
        <dbReference type="PROSITE" id="PS51462"/>
    </source>
</evidence>
<dbReference type="RefSeq" id="WP_379574919.1">
    <property type="nucleotide sequence ID" value="NZ_JBHUFV010000036.1"/>
</dbReference>
<sequence length="279" mass="30059">MAVKDGDGWVQCAGGHRHWGLYGAAGLLAVHWDDLGVARVLMQERSLWSHHGGTWGLPGGARDSHESPIHAALREAKEEAALSGEGLPVRGVYRDDHGGWTFDTVIVEAATLLPAVPGNAESRQLRWLTVPEIAGKKLHPGFAESWPEIQTLLRPEMVVLDIANIVGARAEHGWWKDRKGAAARLLAAASGAKLPHPVLAQWFPDGVAVVEGAARGVPPVDGITIVEADGSGDDAIVEVVRQAKPWQRVLVVTADKELRRRVTELGARVTGPRWVLDVL</sequence>
<dbReference type="SUPFAM" id="SSF55811">
    <property type="entry name" value="Nudix"/>
    <property type="match status" value="1"/>
</dbReference>
<organism evidence="4 5">
    <name type="scientific">Nonomuraea mangrovi</name>
    <dbReference type="NCBI Taxonomy" id="2316207"/>
    <lineage>
        <taxon>Bacteria</taxon>
        <taxon>Bacillati</taxon>
        <taxon>Actinomycetota</taxon>
        <taxon>Actinomycetes</taxon>
        <taxon>Streptosporangiales</taxon>
        <taxon>Streptosporangiaceae</taxon>
        <taxon>Nonomuraea</taxon>
    </lineage>
</organism>
<dbReference type="InterPro" id="IPR015797">
    <property type="entry name" value="NUDIX_hydrolase-like_dom_sf"/>
</dbReference>
<dbReference type="Gene3D" id="3.90.79.10">
    <property type="entry name" value="Nucleoside Triphosphate Pyrophosphohydrolase"/>
    <property type="match status" value="1"/>
</dbReference>
<dbReference type="PANTHER" id="PTHR43046">
    <property type="entry name" value="GDP-MANNOSE MANNOSYL HYDROLASE"/>
    <property type="match status" value="1"/>
</dbReference>
<comment type="cofactor">
    <cofactor evidence="1">
        <name>Mg(2+)</name>
        <dbReference type="ChEBI" id="CHEBI:18420"/>
    </cofactor>
</comment>
<reference evidence="5" key="1">
    <citation type="journal article" date="2019" name="Int. J. Syst. Evol. Microbiol.">
        <title>The Global Catalogue of Microorganisms (GCM) 10K type strain sequencing project: providing services to taxonomists for standard genome sequencing and annotation.</title>
        <authorList>
            <consortium name="The Broad Institute Genomics Platform"/>
            <consortium name="The Broad Institute Genome Sequencing Center for Infectious Disease"/>
            <person name="Wu L."/>
            <person name="Ma J."/>
        </authorList>
    </citation>
    <scope>NUCLEOTIDE SEQUENCE [LARGE SCALE GENOMIC DNA]</scope>
    <source>
        <strain evidence="5">ICMP 6774ER</strain>
    </source>
</reference>
<evidence type="ECO:0000256" key="1">
    <source>
        <dbReference type="ARBA" id="ARBA00001946"/>
    </source>
</evidence>
<dbReference type="EMBL" id="JBHUFV010000036">
    <property type="protein sequence ID" value="MFD1934828.1"/>
    <property type="molecule type" value="Genomic_DNA"/>
</dbReference>
<feature type="domain" description="Nudix hydrolase" evidence="3">
    <location>
        <begin position="20"/>
        <end position="150"/>
    </location>
</feature>
<comment type="caution">
    <text evidence="4">The sequence shown here is derived from an EMBL/GenBank/DDBJ whole genome shotgun (WGS) entry which is preliminary data.</text>
</comment>
<evidence type="ECO:0000256" key="2">
    <source>
        <dbReference type="ARBA" id="ARBA00022801"/>
    </source>
</evidence>
<dbReference type="InterPro" id="IPR000086">
    <property type="entry name" value="NUDIX_hydrolase_dom"/>
</dbReference>
<protein>
    <submittedName>
        <fullName evidence="4">NUDIX domain-containing protein</fullName>
    </submittedName>
</protein>
<proteinExistence type="predicted"/>
<dbReference type="Proteomes" id="UP001597368">
    <property type="component" value="Unassembled WGS sequence"/>
</dbReference>
<accession>A0ABW4T054</accession>
<keyword evidence="2" id="KW-0378">Hydrolase</keyword>
<evidence type="ECO:0000313" key="5">
    <source>
        <dbReference type="Proteomes" id="UP001597368"/>
    </source>
</evidence>
<gene>
    <name evidence="4" type="ORF">ACFSKW_25465</name>
</gene>
<dbReference type="PANTHER" id="PTHR43046:SF2">
    <property type="entry name" value="8-OXO-DGTP DIPHOSPHATASE-RELATED"/>
    <property type="match status" value="1"/>
</dbReference>